<dbReference type="AlphaFoldDB" id="A0AAU9JSK4"/>
<gene>
    <name evidence="1" type="ORF">BSTOLATCC_MIC40849</name>
</gene>
<name>A0AAU9JSK4_9CILI</name>
<protein>
    <submittedName>
        <fullName evidence="1">Uncharacterized protein</fullName>
    </submittedName>
</protein>
<organism evidence="1 2">
    <name type="scientific">Blepharisma stoltei</name>
    <dbReference type="NCBI Taxonomy" id="1481888"/>
    <lineage>
        <taxon>Eukaryota</taxon>
        <taxon>Sar</taxon>
        <taxon>Alveolata</taxon>
        <taxon>Ciliophora</taxon>
        <taxon>Postciliodesmatophora</taxon>
        <taxon>Heterotrichea</taxon>
        <taxon>Heterotrichida</taxon>
        <taxon>Blepharismidae</taxon>
        <taxon>Blepharisma</taxon>
    </lineage>
</organism>
<accession>A0AAU9JSK4</accession>
<evidence type="ECO:0000313" key="2">
    <source>
        <dbReference type="Proteomes" id="UP001162131"/>
    </source>
</evidence>
<sequence>MEVQPLNSWGDSFWKRHLKCLWWLKYIVFYSFDLIEDKLKIPELSIILGVTYILDVNTQILGLYSFGDYCYGYNDVIAI</sequence>
<comment type="caution">
    <text evidence="1">The sequence shown here is derived from an EMBL/GenBank/DDBJ whole genome shotgun (WGS) entry which is preliminary data.</text>
</comment>
<keyword evidence="2" id="KW-1185">Reference proteome</keyword>
<dbReference type="Proteomes" id="UP001162131">
    <property type="component" value="Unassembled WGS sequence"/>
</dbReference>
<dbReference type="EMBL" id="CAJZBQ010000040">
    <property type="protein sequence ID" value="CAG9326422.1"/>
    <property type="molecule type" value="Genomic_DNA"/>
</dbReference>
<reference evidence="1" key="1">
    <citation type="submission" date="2021-09" db="EMBL/GenBank/DDBJ databases">
        <authorList>
            <consortium name="AG Swart"/>
            <person name="Singh M."/>
            <person name="Singh A."/>
            <person name="Seah K."/>
            <person name="Emmerich C."/>
        </authorList>
    </citation>
    <scope>NUCLEOTIDE SEQUENCE</scope>
    <source>
        <strain evidence="1">ATCC30299</strain>
    </source>
</reference>
<proteinExistence type="predicted"/>
<evidence type="ECO:0000313" key="1">
    <source>
        <dbReference type="EMBL" id="CAG9326422.1"/>
    </source>
</evidence>